<dbReference type="EMBL" id="QQAZ01000004">
    <property type="protein sequence ID" value="RDI52012.1"/>
    <property type="molecule type" value="Genomic_DNA"/>
</dbReference>
<feature type="signal peptide" evidence="1">
    <location>
        <begin position="1"/>
        <end position="33"/>
    </location>
</feature>
<dbReference type="STRING" id="1210089.GCA_001613165_06231"/>
<name>A0A370H6I7_9NOCA</name>
<evidence type="ECO:0000256" key="1">
    <source>
        <dbReference type="SAM" id="SignalP"/>
    </source>
</evidence>
<evidence type="ECO:0008006" key="4">
    <source>
        <dbReference type="Google" id="ProtNLM"/>
    </source>
</evidence>
<comment type="caution">
    <text evidence="2">The sequence shown here is derived from an EMBL/GenBank/DDBJ whole genome shotgun (WGS) entry which is preliminary data.</text>
</comment>
<dbReference type="Proteomes" id="UP000255355">
    <property type="component" value="Unassembled WGS sequence"/>
</dbReference>
<keyword evidence="3" id="KW-1185">Reference proteome</keyword>
<feature type="chain" id="PRO_5016868088" description="Secreted protein" evidence="1">
    <location>
        <begin position="34"/>
        <end position="76"/>
    </location>
</feature>
<dbReference type="AlphaFoldDB" id="A0A370H6I7"/>
<gene>
    <name evidence="2" type="ORF">DFR68_104500</name>
</gene>
<sequence length="76" mass="7362">MGGMKRTDLVRRTALAVLATGAVGAATVVPAAAAPAVPAPAPPSAPAVSPLDVLPTPLNCLLTTGFAVFCLGVPLS</sequence>
<dbReference type="InterPro" id="IPR006311">
    <property type="entry name" value="TAT_signal"/>
</dbReference>
<reference evidence="2 3" key="1">
    <citation type="submission" date="2018-07" db="EMBL/GenBank/DDBJ databases">
        <title>Genomic Encyclopedia of Type Strains, Phase IV (KMG-IV): sequencing the most valuable type-strain genomes for metagenomic binning, comparative biology and taxonomic classification.</title>
        <authorList>
            <person name="Goeker M."/>
        </authorList>
    </citation>
    <scope>NUCLEOTIDE SEQUENCE [LARGE SCALE GENOMIC DNA]</scope>
    <source>
        <strain evidence="2 3">DSM 44952</strain>
    </source>
</reference>
<keyword evidence="1" id="KW-0732">Signal</keyword>
<protein>
    <recommendedName>
        <fullName evidence="4">Secreted protein</fullName>
    </recommendedName>
</protein>
<organism evidence="2 3">
    <name type="scientific">Nocardia mexicana</name>
    <dbReference type="NCBI Taxonomy" id="279262"/>
    <lineage>
        <taxon>Bacteria</taxon>
        <taxon>Bacillati</taxon>
        <taxon>Actinomycetota</taxon>
        <taxon>Actinomycetes</taxon>
        <taxon>Mycobacteriales</taxon>
        <taxon>Nocardiaceae</taxon>
        <taxon>Nocardia</taxon>
    </lineage>
</organism>
<accession>A0A370H6I7</accession>
<dbReference type="PROSITE" id="PS51318">
    <property type="entry name" value="TAT"/>
    <property type="match status" value="1"/>
</dbReference>
<evidence type="ECO:0000313" key="3">
    <source>
        <dbReference type="Proteomes" id="UP000255355"/>
    </source>
</evidence>
<evidence type="ECO:0000313" key="2">
    <source>
        <dbReference type="EMBL" id="RDI52012.1"/>
    </source>
</evidence>
<proteinExistence type="predicted"/>